<dbReference type="EMBL" id="UZAK01033456">
    <property type="protein sequence ID" value="VDP37413.1"/>
    <property type="molecule type" value="Genomic_DNA"/>
</dbReference>
<keyword evidence="2" id="KW-1185">Reference proteome</keyword>
<proteinExistence type="predicted"/>
<name>A0A183K4E1_9TREM</name>
<evidence type="ECO:0000313" key="3">
    <source>
        <dbReference type="WBParaSite" id="SCUD_0000986101-mRNA-1"/>
    </source>
</evidence>
<organism evidence="3">
    <name type="scientific">Schistosoma curassoni</name>
    <dbReference type="NCBI Taxonomy" id="6186"/>
    <lineage>
        <taxon>Eukaryota</taxon>
        <taxon>Metazoa</taxon>
        <taxon>Spiralia</taxon>
        <taxon>Lophotrochozoa</taxon>
        <taxon>Platyhelminthes</taxon>
        <taxon>Trematoda</taxon>
        <taxon>Digenea</taxon>
        <taxon>Strigeidida</taxon>
        <taxon>Schistosomatoidea</taxon>
        <taxon>Schistosomatidae</taxon>
        <taxon>Schistosoma</taxon>
    </lineage>
</organism>
<protein>
    <submittedName>
        <fullName evidence="3">CACTA en-spm transposon protein</fullName>
    </submittedName>
</protein>
<evidence type="ECO:0000313" key="2">
    <source>
        <dbReference type="Proteomes" id="UP000279833"/>
    </source>
</evidence>
<accession>A0A183K4E1</accession>
<reference evidence="3" key="1">
    <citation type="submission" date="2016-06" db="UniProtKB">
        <authorList>
            <consortium name="WormBaseParasite"/>
        </authorList>
    </citation>
    <scope>IDENTIFICATION</scope>
</reference>
<dbReference type="Proteomes" id="UP000279833">
    <property type="component" value="Unassembled WGS sequence"/>
</dbReference>
<dbReference type="WBParaSite" id="SCUD_0000986101-mRNA-1">
    <property type="protein sequence ID" value="SCUD_0000986101-mRNA-1"/>
    <property type="gene ID" value="SCUD_0000986101"/>
</dbReference>
<reference evidence="1 2" key="2">
    <citation type="submission" date="2018-11" db="EMBL/GenBank/DDBJ databases">
        <authorList>
            <consortium name="Pathogen Informatics"/>
        </authorList>
    </citation>
    <scope>NUCLEOTIDE SEQUENCE [LARGE SCALE GENOMIC DNA]</scope>
    <source>
        <strain evidence="1">Dakar</strain>
        <strain evidence="2">Dakar, Senegal</strain>
    </source>
</reference>
<evidence type="ECO:0000313" key="1">
    <source>
        <dbReference type="EMBL" id="VDP37413.1"/>
    </source>
</evidence>
<dbReference type="AlphaFoldDB" id="A0A183K4E1"/>
<sequence length="72" mass="8283">MVPNISFQALQDLLKEEASVMVDNWNGIKEALTPTCRAVPDRNRHHHKELISVETLDMVREKRNKKATNNNS</sequence>
<gene>
    <name evidence="1" type="ORF">SCUD_LOCUS9861</name>
</gene>